<keyword evidence="1" id="KW-0805">Transcription regulation</keyword>
<keyword evidence="2" id="KW-0238">DNA-binding</keyword>
<gene>
    <name evidence="8" type="primary">LOC116287913</name>
</gene>
<keyword evidence="4" id="KW-0175">Coiled coil</keyword>
<evidence type="ECO:0000256" key="1">
    <source>
        <dbReference type="ARBA" id="ARBA00023015"/>
    </source>
</evidence>
<dbReference type="Gene3D" id="1.20.5.170">
    <property type="match status" value="1"/>
</dbReference>
<dbReference type="SUPFAM" id="SSF57959">
    <property type="entry name" value="Leucine zipper domain"/>
    <property type="match status" value="1"/>
</dbReference>
<feature type="compositionally biased region" description="Polar residues" evidence="5">
    <location>
        <begin position="25"/>
        <end position="46"/>
    </location>
</feature>
<evidence type="ECO:0000256" key="3">
    <source>
        <dbReference type="ARBA" id="ARBA00023163"/>
    </source>
</evidence>
<dbReference type="KEGG" id="aten:116287913"/>
<dbReference type="GO" id="GO:0000981">
    <property type="term" value="F:DNA-binding transcription factor activity, RNA polymerase II-specific"/>
    <property type="evidence" value="ECO:0007669"/>
    <property type="project" value="TreeGrafter"/>
</dbReference>
<evidence type="ECO:0000313" key="8">
    <source>
        <dbReference type="RefSeq" id="XP_031550477.1"/>
    </source>
</evidence>
<evidence type="ECO:0000256" key="2">
    <source>
        <dbReference type="ARBA" id="ARBA00023125"/>
    </source>
</evidence>
<reference evidence="8" key="1">
    <citation type="submission" date="2025-08" db="UniProtKB">
        <authorList>
            <consortium name="RefSeq"/>
        </authorList>
    </citation>
    <scope>IDENTIFICATION</scope>
    <source>
        <tissue evidence="8">Tentacle</tissue>
    </source>
</reference>
<proteinExistence type="predicted"/>
<dbReference type="InterPro" id="IPR046347">
    <property type="entry name" value="bZIP_sf"/>
</dbReference>
<dbReference type="PANTHER" id="PTHR23351">
    <property type="entry name" value="FOS TRANSCRIPTION FACTOR-RELATED"/>
    <property type="match status" value="1"/>
</dbReference>
<evidence type="ECO:0000259" key="6">
    <source>
        <dbReference type="PROSITE" id="PS50217"/>
    </source>
</evidence>
<keyword evidence="7" id="KW-1185">Reference proteome</keyword>
<dbReference type="GO" id="GO:0000978">
    <property type="term" value="F:RNA polymerase II cis-regulatory region sequence-specific DNA binding"/>
    <property type="evidence" value="ECO:0007669"/>
    <property type="project" value="TreeGrafter"/>
</dbReference>
<dbReference type="GO" id="GO:0005634">
    <property type="term" value="C:nucleus"/>
    <property type="evidence" value="ECO:0007669"/>
    <property type="project" value="TreeGrafter"/>
</dbReference>
<dbReference type="PROSITE" id="PS50217">
    <property type="entry name" value="BZIP"/>
    <property type="match status" value="1"/>
</dbReference>
<dbReference type="InParanoid" id="A0A6P8HCR0"/>
<keyword evidence="3" id="KW-0804">Transcription</keyword>
<sequence>MDDRMDDSIASPKFFYVYPESCASSLSSNTDFSMGTASNSTSTNEWHNPFQHAATNFFQQETAPKAVKTELKKVIQVRKIANGEEMPEIEWKKPPTPQPRPPEKPEDIQLRRQKNKIAAKKCREKKRIVREEYKKKIKKQEEIQSRLTKEVEKLRQEFWELKNNLQNHLHHCTLNTASTMNTLTSLQQLAQQTDFNANALFNVDRSLPPQ</sequence>
<dbReference type="InterPro" id="IPR000837">
    <property type="entry name" value="AP-1"/>
</dbReference>
<dbReference type="Pfam" id="PF07716">
    <property type="entry name" value="bZIP_2"/>
    <property type="match status" value="1"/>
</dbReference>
<protein>
    <submittedName>
        <fullName evidence="8">Jun dimerization protein 2-like</fullName>
    </submittedName>
</protein>
<feature type="coiled-coil region" evidence="4">
    <location>
        <begin position="123"/>
        <end position="171"/>
    </location>
</feature>
<dbReference type="PANTHER" id="PTHR23351:SF24">
    <property type="entry name" value="ACTIVATING TRANSCRIPTION FACTOR 3-RELATED"/>
    <property type="match status" value="1"/>
</dbReference>
<feature type="region of interest" description="Disordered" evidence="5">
    <location>
        <begin position="86"/>
        <end position="106"/>
    </location>
</feature>
<evidence type="ECO:0000313" key="7">
    <source>
        <dbReference type="Proteomes" id="UP000515163"/>
    </source>
</evidence>
<feature type="domain" description="BZIP" evidence="6">
    <location>
        <begin position="111"/>
        <end position="168"/>
    </location>
</feature>
<accession>A0A6P8HCR0</accession>
<feature type="region of interest" description="Disordered" evidence="5">
    <location>
        <begin position="25"/>
        <end position="47"/>
    </location>
</feature>
<organism evidence="7 8">
    <name type="scientific">Actinia tenebrosa</name>
    <name type="common">Australian red waratah sea anemone</name>
    <dbReference type="NCBI Taxonomy" id="6105"/>
    <lineage>
        <taxon>Eukaryota</taxon>
        <taxon>Metazoa</taxon>
        <taxon>Cnidaria</taxon>
        <taxon>Anthozoa</taxon>
        <taxon>Hexacorallia</taxon>
        <taxon>Actiniaria</taxon>
        <taxon>Actiniidae</taxon>
        <taxon>Actinia</taxon>
    </lineage>
</organism>
<dbReference type="GeneID" id="116287913"/>
<dbReference type="AlphaFoldDB" id="A0A6P8HCR0"/>
<dbReference type="PROSITE" id="PS00036">
    <property type="entry name" value="BZIP_BASIC"/>
    <property type="match status" value="1"/>
</dbReference>
<dbReference type="InterPro" id="IPR004827">
    <property type="entry name" value="bZIP"/>
</dbReference>
<dbReference type="OrthoDB" id="10371320at2759"/>
<evidence type="ECO:0000256" key="5">
    <source>
        <dbReference type="SAM" id="MobiDB-lite"/>
    </source>
</evidence>
<dbReference type="RefSeq" id="XP_031550477.1">
    <property type="nucleotide sequence ID" value="XM_031694617.1"/>
</dbReference>
<name>A0A6P8HCR0_ACTTE</name>
<dbReference type="Proteomes" id="UP000515163">
    <property type="component" value="Unplaced"/>
</dbReference>
<evidence type="ECO:0000256" key="4">
    <source>
        <dbReference type="SAM" id="Coils"/>
    </source>
</evidence>